<gene>
    <name evidence="2" type="primary">Tf2-9_331</name>
    <name evidence="2" type="ORF">TNCV_3682171</name>
</gene>
<organism evidence="2 3">
    <name type="scientific">Trichonephila clavipes</name>
    <name type="common">Golden silk orbweaver</name>
    <name type="synonym">Nephila clavipes</name>
    <dbReference type="NCBI Taxonomy" id="2585209"/>
    <lineage>
        <taxon>Eukaryota</taxon>
        <taxon>Metazoa</taxon>
        <taxon>Ecdysozoa</taxon>
        <taxon>Arthropoda</taxon>
        <taxon>Chelicerata</taxon>
        <taxon>Arachnida</taxon>
        <taxon>Araneae</taxon>
        <taxon>Araneomorphae</taxon>
        <taxon>Entelegynae</taxon>
        <taxon>Araneoidea</taxon>
        <taxon>Nephilidae</taxon>
        <taxon>Trichonephila</taxon>
    </lineage>
</organism>
<dbReference type="PANTHER" id="PTHR33327">
    <property type="entry name" value="ENDONUCLEASE"/>
    <property type="match status" value="1"/>
</dbReference>
<protein>
    <submittedName>
        <fullName evidence="2">Transposon Tf2-9 polyprotein</fullName>
    </submittedName>
</protein>
<dbReference type="PANTHER" id="PTHR33327:SF3">
    <property type="entry name" value="RNA-DIRECTED DNA POLYMERASE"/>
    <property type="match status" value="1"/>
</dbReference>
<dbReference type="InterPro" id="IPR055469">
    <property type="entry name" value="DUF7041"/>
</dbReference>
<feature type="domain" description="DUF7041" evidence="1">
    <location>
        <begin position="1"/>
        <end position="72"/>
    </location>
</feature>
<proteinExistence type="predicted"/>
<dbReference type="Pfam" id="PF23055">
    <property type="entry name" value="DUF7041"/>
    <property type="match status" value="1"/>
</dbReference>
<keyword evidence="3" id="KW-1185">Reference proteome</keyword>
<accession>A0A8X6RAR0</accession>
<dbReference type="AlphaFoldDB" id="A0A8X6RAR0"/>
<dbReference type="EMBL" id="BMAU01021135">
    <property type="protein sequence ID" value="GFX91631.1"/>
    <property type="molecule type" value="Genomic_DNA"/>
</dbReference>
<evidence type="ECO:0000313" key="2">
    <source>
        <dbReference type="EMBL" id="GFX91631.1"/>
    </source>
</evidence>
<evidence type="ECO:0000313" key="3">
    <source>
        <dbReference type="Proteomes" id="UP000887159"/>
    </source>
</evidence>
<dbReference type="Proteomes" id="UP000887159">
    <property type="component" value="Unassembled WGS sequence"/>
</dbReference>
<sequence length="121" mass="13839">MCDSTFQLGCPKAITDSKTKFNYIIAHLPPEAATIIRDVIMNPDPVEPYEKARTELIKRSGESSHQEIRKLLIGEELGDRRPSELLRVMRRRAESHSVPDDLMLELFSSICPLVYNPFLQL</sequence>
<evidence type="ECO:0000259" key="1">
    <source>
        <dbReference type="Pfam" id="PF23055"/>
    </source>
</evidence>
<comment type="caution">
    <text evidence="2">The sequence shown here is derived from an EMBL/GenBank/DDBJ whole genome shotgun (WGS) entry which is preliminary data.</text>
</comment>
<name>A0A8X6RAR0_TRICX</name>
<reference evidence="2" key="1">
    <citation type="submission" date="2020-08" db="EMBL/GenBank/DDBJ databases">
        <title>Multicomponent nature underlies the extraordinary mechanical properties of spider dragline silk.</title>
        <authorList>
            <person name="Kono N."/>
            <person name="Nakamura H."/>
            <person name="Mori M."/>
            <person name="Yoshida Y."/>
            <person name="Ohtoshi R."/>
            <person name="Malay A.D."/>
            <person name="Moran D.A.P."/>
            <person name="Tomita M."/>
            <person name="Numata K."/>
            <person name="Arakawa K."/>
        </authorList>
    </citation>
    <scope>NUCLEOTIDE SEQUENCE</scope>
</reference>